<comment type="caution">
    <text evidence="3">The sequence shown here is derived from an EMBL/GenBank/DDBJ whole genome shotgun (WGS) entry which is preliminary data.</text>
</comment>
<evidence type="ECO:0000259" key="2">
    <source>
        <dbReference type="Pfam" id="PF03816"/>
    </source>
</evidence>
<dbReference type="PANTHER" id="PTHR33392:SF6">
    <property type="entry name" value="POLYISOPRENYL-TEICHOIC ACID--PEPTIDOGLYCAN TEICHOIC ACID TRANSFERASE TAGU"/>
    <property type="match status" value="1"/>
</dbReference>
<dbReference type="Gene3D" id="3.40.630.190">
    <property type="entry name" value="LCP protein"/>
    <property type="match status" value="1"/>
</dbReference>
<protein>
    <submittedName>
        <fullName evidence="3">Transcriptional regulator</fullName>
    </submittedName>
</protein>
<dbReference type="InterPro" id="IPR004474">
    <property type="entry name" value="LytR_CpsA_psr"/>
</dbReference>
<dbReference type="NCBIfam" id="TIGR00350">
    <property type="entry name" value="lytR_cpsA_psr"/>
    <property type="match status" value="1"/>
</dbReference>
<evidence type="ECO:0000313" key="3">
    <source>
        <dbReference type="EMBL" id="MXS25356.1"/>
    </source>
</evidence>
<reference evidence="3 4" key="1">
    <citation type="submission" date="2019-04" db="EMBL/GenBank/DDBJ databases">
        <title>Step-wise assembly of the neonatal virome modulated by breast feeding.</title>
        <authorList>
            <person name="Liang G."/>
            <person name="Bushman F."/>
        </authorList>
    </citation>
    <scope>NUCLEOTIDE SEQUENCE [LARGE SCALE GENOMIC DNA]</scope>
    <source>
        <strain evidence="3 4">E3404</strain>
    </source>
</reference>
<dbReference type="InterPro" id="IPR050922">
    <property type="entry name" value="LytR/CpsA/Psr_CW_biosynth"/>
</dbReference>
<evidence type="ECO:0000313" key="4">
    <source>
        <dbReference type="Proteomes" id="UP000439965"/>
    </source>
</evidence>
<name>A0A5C8HL31_ENTGA</name>
<dbReference type="EMBL" id="WVTI01000003">
    <property type="protein sequence ID" value="MXS25356.1"/>
    <property type="molecule type" value="Genomic_DNA"/>
</dbReference>
<gene>
    <name evidence="3" type="ORF">GTI89_04605</name>
</gene>
<feature type="domain" description="Cell envelope-related transcriptional attenuator" evidence="2">
    <location>
        <begin position="76"/>
        <end position="219"/>
    </location>
</feature>
<dbReference type="Pfam" id="PF03816">
    <property type="entry name" value="LytR_cpsA_psr"/>
    <property type="match status" value="1"/>
</dbReference>
<dbReference type="AlphaFoldDB" id="A0A5C8HL31"/>
<sequence>MRKIILILLFVSVVLVGGITGWAVYSANKINTKVYEKLNPSDEQYDLDYDQLKQEPFNVLLLGVDTGEFGRTDSGRSDSMIVAHINLKKKEYTLMGVERDLLVDIADQGMQDKLNAAYAYGGASCSVKTVEKMLDIQIPYFVSIDMGDFQKILKEVGAVQVENEFEFSSDGFDFPKGKLTLSPEEALSWARMRYEDPRGDYGRQMRQQLLLKGVLENMAQLNQVTKWNAFIDILTDNIKTNLPITNLVLHAKKLMKEPTIIHDQVIGEELIQNGISYQTVSTEEIARVHDVLTTNKEEKQ</sequence>
<dbReference type="Proteomes" id="UP000439965">
    <property type="component" value="Unassembled WGS sequence"/>
</dbReference>
<proteinExistence type="inferred from homology"/>
<comment type="similarity">
    <text evidence="1">Belongs to the LytR/CpsA/Psr (LCP) family.</text>
</comment>
<evidence type="ECO:0000256" key="1">
    <source>
        <dbReference type="ARBA" id="ARBA00006068"/>
    </source>
</evidence>
<organism evidence="3 4">
    <name type="scientific">Enterococcus gallinarum</name>
    <dbReference type="NCBI Taxonomy" id="1353"/>
    <lineage>
        <taxon>Bacteria</taxon>
        <taxon>Bacillati</taxon>
        <taxon>Bacillota</taxon>
        <taxon>Bacilli</taxon>
        <taxon>Lactobacillales</taxon>
        <taxon>Enterococcaceae</taxon>
        <taxon>Enterococcus</taxon>
    </lineage>
</organism>
<dbReference type="RefSeq" id="WP_003128244.1">
    <property type="nucleotide sequence ID" value="NZ_BTSN01000004.1"/>
</dbReference>
<dbReference type="PANTHER" id="PTHR33392">
    <property type="entry name" value="POLYISOPRENYL-TEICHOIC ACID--PEPTIDOGLYCAN TEICHOIC ACID TRANSFERASE TAGU"/>
    <property type="match status" value="1"/>
</dbReference>
<accession>A0A5C8HL31</accession>